<organism evidence="1 2">
    <name type="scientific">Shewanella decolorationis S12</name>
    <dbReference type="NCBI Taxonomy" id="1353536"/>
    <lineage>
        <taxon>Bacteria</taxon>
        <taxon>Pseudomonadati</taxon>
        <taxon>Pseudomonadota</taxon>
        <taxon>Gammaproteobacteria</taxon>
        <taxon>Alteromonadales</taxon>
        <taxon>Shewanellaceae</taxon>
        <taxon>Shewanella</taxon>
    </lineage>
</organism>
<dbReference type="Proteomes" id="UP000017548">
    <property type="component" value="Unassembled WGS sequence"/>
</dbReference>
<keyword evidence="2" id="KW-1185">Reference proteome</keyword>
<evidence type="ECO:0000313" key="2">
    <source>
        <dbReference type="Proteomes" id="UP000017548"/>
    </source>
</evidence>
<reference evidence="1 2" key="1">
    <citation type="journal article" date="2013" name="Genome Announc.">
        <title>Draft Genome Sequence of Shewanella decolorationis S12, a Dye-Degrading Bacterium Isolated from a Wastewater Treatment Plant.</title>
        <authorList>
            <person name="Xu M."/>
            <person name="Fang Y."/>
            <person name="Liu J."/>
            <person name="Chen X."/>
            <person name="Sun G."/>
            <person name="Guo J."/>
            <person name="Hua Z."/>
            <person name="Tu Q."/>
            <person name="Wu L."/>
            <person name="Zhou J."/>
            <person name="Liu X."/>
        </authorList>
    </citation>
    <scope>NUCLEOTIDE SEQUENCE [LARGE SCALE GENOMIC DNA]</scope>
    <source>
        <strain evidence="1 2">S12</strain>
    </source>
</reference>
<comment type="caution">
    <text evidence="1">The sequence shown here is derived from an EMBL/GenBank/DDBJ whole genome shotgun (WGS) entry which is preliminary data.</text>
</comment>
<evidence type="ECO:0000313" key="1">
    <source>
        <dbReference type="EMBL" id="ESE42110.1"/>
    </source>
</evidence>
<sequence>MADMTLADPGTAFNPFIGSFDKSGKIIVGQSGGRYTFSPASDSGVLHGVFSQIKKAEPEVLPQIDNKAYRYNE</sequence>
<name>A0ABP2Z5H3_9GAMM</name>
<gene>
    <name evidence="1" type="ORF">SHD_1180</name>
</gene>
<dbReference type="EMBL" id="AXZL01000055">
    <property type="protein sequence ID" value="ESE42110.1"/>
    <property type="molecule type" value="Genomic_DNA"/>
</dbReference>
<accession>A0ABP2Z5H3</accession>
<protein>
    <submittedName>
        <fullName evidence="1">3-oxoacyl-acp synthase</fullName>
    </submittedName>
</protein>
<proteinExistence type="predicted"/>